<evidence type="ECO:0000313" key="6">
    <source>
        <dbReference type="Proteomes" id="UP000198725"/>
    </source>
</evidence>
<dbReference type="Proteomes" id="UP000198725">
    <property type="component" value="Unassembled WGS sequence"/>
</dbReference>
<protein>
    <submittedName>
        <fullName evidence="5">4'-phosphopantetheinyl transferase</fullName>
    </submittedName>
</protein>
<dbReference type="PANTHER" id="PTHR12215">
    <property type="entry name" value="PHOSPHOPANTETHEINE TRANSFERASE"/>
    <property type="match status" value="1"/>
</dbReference>
<dbReference type="GO" id="GO:0000287">
    <property type="term" value="F:magnesium ion binding"/>
    <property type="evidence" value="ECO:0007669"/>
    <property type="project" value="InterPro"/>
</dbReference>
<evidence type="ECO:0000256" key="1">
    <source>
        <dbReference type="ARBA" id="ARBA00010990"/>
    </source>
</evidence>
<evidence type="ECO:0000313" key="5">
    <source>
        <dbReference type="EMBL" id="SFL28046.1"/>
    </source>
</evidence>
<keyword evidence="6" id="KW-1185">Reference proteome</keyword>
<evidence type="ECO:0000259" key="4">
    <source>
        <dbReference type="Pfam" id="PF01648"/>
    </source>
</evidence>
<feature type="region of interest" description="Disordered" evidence="3">
    <location>
        <begin position="1"/>
        <end position="22"/>
    </location>
</feature>
<dbReference type="Pfam" id="PF01648">
    <property type="entry name" value="ACPS"/>
    <property type="match status" value="1"/>
</dbReference>
<accession>A0A1I4GFZ9</accession>
<dbReference type="Gene3D" id="3.90.470.20">
    <property type="entry name" value="4'-phosphopantetheinyl transferase domain"/>
    <property type="match status" value="1"/>
</dbReference>
<evidence type="ECO:0000256" key="2">
    <source>
        <dbReference type="ARBA" id="ARBA00022679"/>
    </source>
</evidence>
<keyword evidence="2 5" id="KW-0808">Transferase</keyword>
<dbReference type="GO" id="GO:0008897">
    <property type="term" value="F:holo-[acyl-carrier-protein] synthase activity"/>
    <property type="evidence" value="ECO:0007669"/>
    <property type="project" value="InterPro"/>
</dbReference>
<organism evidence="5 6">
    <name type="scientific">Rhodanobacter glycinis</name>
    <dbReference type="NCBI Taxonomy" id="582702"/>
    <lineage>
        <taxon>Bacteria</taxon>
        <taxon>Pseudomonadati</taxon>
        <taxon>Pseudomonadota</taxon>
        <taxon>Gammaproteobacteria</taxon>
        <taxon>Lysobacterales</taxon>
        <taxon>Rhodanobacteraceae</taxon>
        <taxon>Rhodanobacter</taxon>
    </lineage>
</organism>
<name>A0A1I4GFZ9_9GAMM</name>
<proteinExistence type="inferred from homology"/>
<dbReference type="SUPFAM" id="SSF56214">
    <property type="entry name" value="4'-phosphopantetheinyl transferase"/>
    <property type="match status" value="2"/>
</dbReference>
<dbReference type="PANTHER" id="PTHR12215:SF10">
    <property type="entry name" value="L-AMINOADIPATE-SEMIALDEHYDE DEHYDROGENASE-PHOSPHOPANTETHEINYL TRANSFERASE"/>
    <property type="match status" value="1"/>
</dbReference>
<reference evidence="6" key="1">
    <citation type="submission" date="2016-10" db="EMBL/GenBank/DDBJ databases">
        <authorList>
            <person name="Varghese N."/>
            <person name="Submissions S."/>
        </authorList>
    </citation>
    <scope>NUCLEOTIDE SEQUENCE [LARGE SCALE GENOMIC DNA]</scope>
    <source>
        <strain evidence="6">MO64</strain>
    </source>
</reference>
<dbReference type="AlphaFoldDB" id="A0A1I4GFZ9"/>
<dbReference type="InterPro" id="IPR050559">
    <property type="entry name" value="P-Pant_transferase_sf"/>
</dbReference>
<comment type="similarity">
    <text evidence="1">Belongs to the P-Pant transferase superfamily. Gsp/Sfp/HetI/AcpT family.</text>
</comment>
<dbReference type="GO" id="GO:0019878">
    <property type="term" value="P:lysine biosynthetic process via aminoadipic acid"/>
    <property type="evidence" value="ECO:0007669"/>
    <property type="project" value="TreeGrafter"/>
</dbReference>
<dbReference type="InterPro" id="IPR008278">
    <property type="entry name" value="4-PPantetheinyl_Trfase_dom"/>
</dbReference>
<dbReference type="InterPro" id="IPR037143">
    <property type="entry name" value="4-PPantetheinyl_Trfase_dom_sf"/>
</dbReference>
<sequence length="222" mass="24388">MAPVRQHARMQAAESRTSSKVAEPLHDDEIHVWWLDYRREHGRAPLRALLAGYLGAVPETLAFVEGEHGRPSLAEPHGALAFNWSHSGDHALLAIARGIVPGIDLERLRPRPRAMDIARRYFCVEETEALAALGPQQRDDAFLSLWTAKEAVLKATGHGIAYGLDRLQFTVPPTPSRLLRLDGDDASAWQLQSLVPASGHVASLAWRGPARRIRLLTLAGAS</sequence>
<dbReference type="EMBL" id="FOSR01000024">
    <property type="protein sequence ID" value="SFL28046.1"/>
    <property type="molecule type" value="Genomic_DNA"/>
</dbReference>
<evidence type="ECO:0000256" key="3">
    <source>
        <dbReference type="SAM" id="MobiDB-lite"/>
    </source>
</evidence>
<dbReference type="GO" id="GO:0005829">
    <property type="term" value="C:cytosol"/>
    <property type="evidence" value="ECO:0007669"/>
    <property type="project" value="TreeGrafter"/>
</dbReference>
<feature type="domain" description="4'-phosphopantetheinyl transferase" evidence="4">
    <location>
        <begin position="102"/>
        <end position="203"/>
    </location>
</feature>
<gene>
    <name evidence="5" type="ORF">SAMN05192579_1248</name>
</gene>